<dbReference type="Pfam" id="PF14016">
    <property type="entry name" value="DUF4232"/>
    <property type="match status" value="1"/>
</dbReference>
<feature type="chain" id="PRO_5038357370" description="DUF4232 domain-containing protein" evidence="2">
    <location>
        <begin position="30"/>
        <end position="220"/>
    </location>
</feature>
<proteinExistence type="predicted"/>
<feature type="compositionally biased region" description="Low complexity" evidence="1">
    <location>
        <begin position="27"/>
        <end position="62"/>
    </location>
</feature>
<gene>
    <name evidence="4" type="ORF">AXFE_15770</name>
</gene>
<sequence>MRLFKQIGTRWAVLSLGLLLGACGSSGQTAPTTTIPPTTTSTTIPPTTTSTTIPPTTTTTAPKDVRVAGGRCVPSQLTITEGRPSVAAGSIGISFSMTNSASTECYMQGYPGLEMLNSTGGSIPTYVHRGNSVSVISEPVTKVTLQSGQTAYFLLGYSDGTGYGSASCPTSASIEVTPPNDYGFNVVKAIINPYGGRTIANLQCGDVTVSPVIASLPPGY</sequence>
<reference evidence="4 5" key="1">
    <citation type="submission" date="2015-01" db="EMBL/GenBank/DDBJ databases">
        <title>Draft genome of the acidophilic iron oxidizer Acidithrix ferrooxidans strain Py-F3.</title>
        <authorList>
            <person name="Poehlein A."/>
            <person name="Eisen S."/>
            <person name="Schloemann M."/>
            <person name="Johnson B.D."/>
            <person name="Daniel R."/>
            <person name="Muehling M."/>
        </authorList>
    </citation>
    <scope>NUCLEOTIDE SEQUENCE [LARGE SCALE GENOMIC DNA]</scope>
    <source>
        <strain evidence="4 5">Py-F3</strain>
    </source>
</reference>
<evidence type="ECO:0000313" key="4">
    <source>
        <dbReference type="EMBL" id="KJF17518.1"/>
    </source>
</evidence>
<dbReference type="InterPro" id="IPR025326">
    <property type="entry name" value="DUF4232"/>
</dbReference>
<protein>
    <recommendedName>
        <fullName evidence="3">DUF4232 domain-containing protein</fullName>
    </recommendedName>
</protein>
<name>A0A0D8HHX1_9ACTN</name>
<evidence type="ECO:0000313" key="5">
    <source>
        <dbReference type="Proteomes" id="UP000032360"/>
    </source>
</evidence>
<dbReference type="EMBL" id="JXYS01000036">
    <property type="protein sequence ID" value="KJF17518.1"/>
    <property type="molecule type" value="Genomic_DNA"/>
</dbReference>
<dbReference type="OrthoDB" id="3480105at2"/>
<comment type="caution">
    <text evidence="4">The sequence shown here is derived from an EMBL/GenBank/DDBJ whole genome shotgun (WGS) entry which is preliminary data.</text>
</comment>
<dbReference type="AlphaFoldDB" id="A0A0D8HHX1"/>
<accession>A0A0D8HHX1</accession>
<feature type="domain" description="DUF4232" evidence="3">
    <location>
        <begin position="72"/>
        <end position="212"/>
    </location>
</feature>
<evidence type="ECO:0000259" key="3">
    <source>
        <dbReference type="Pfam" id="PF14016"/>
    </source>
</evidence>
<dbReference type="RefSeq" id="WP_052605303.1">
    <property type="nucleotide sequence ID" value="NZ_JXYS01000036.1"/>
</dbReference>
<dbReference type="PROSITE" id="PS51257">
    <property type="entry name" value="PROKAR_LIPOPROTEIN"/>
    <property type="match status" value="1"/>
</dbReference>
<evidence type="ECO:0000256" key="1">
    <source>
        <dbReference type="SAM" id="MobiDB-lite"/>
    </source>
</evidence>
<dbReference type="Proteomes" id="UP000032360">
    <property type="component" value="Unassembled WGS sequence"/>
</dbReference>
<feature type="signal peptide" evidence="2">
    <location>
        <begin position="1"/>
        <end position="29"/>
    </location>
</feature>
<keyword evidence="5" id="KW-1185">Reference proteome</keyword>
<evidence type="ECO:0000256" key="2">
    <source>
        <dbReference type="SAM" id="SignalP"/>
    </source>
</evidence>
<organism evidence="4 5">
    <name type="scientific">Acidithrix ferrooxidans</name>
    <dbReference type="NCBI Taxonomy" id="1280514"/>
    <lineage>
        <taxon>Bacteria</taxon>
        <taxon>Bacillati</taxon>
        <taxon>Actinomycetota</taxon>
        <taxon>Acidimicrobiia</taxon>
        <taxon>Acidimicrobiales</taxon>
        <taxon>Acidimicrobiaceae</taxon>
        <taxon>Acidithrix</taxon>
    </lineage>
</organism>
<keyword evidence="2" id="KW-0732">Signal</keyword>
<feature type="region of interest" description="Disordered" evidence="1">
    <location>
        <begin position="27"/>
        <end position="63"/>
    </location>
</feature>